<name>A0A918DND5_9ALTE</name>
<dbReference type="PRINTS" id="PR01650">
    <property type="entry name" value="SECETRNLCASE"/>
</dbReference>
<keyword evidence="2 9" id="KW-0813">Transport</keyword>
<accession>A0A918DND5</accession>
<dbReference type="PANTHER" id="PTHR33910">
    <property type="entry name" value="PROTEIN TRANSLOCASE SUBUNIT SECE"/>
    <property type="match status" value="1"/>
</dbReference>
<dbReference type="Proteomes" id="UP000606935">
    <property type="component" value="Unassembled WGS sequence"/>
</dbReference>
<comment type="subcellular location">
    <subcellularLocation>
        <location evidence="1">Membrane</location>
    </subcellularLocation>
</comment>
<dbReference type="NCBIfam" id="TIGR00964">
    <property type="entry name" value="secE_bact"/>
    <property type="match status" value="1"/>
</dbReference>
<dbReference type="GO" id="GO:0043952">
    <property type="term" value="P:protein transport by the Sec complex"/>
    <property type="evidence" value="ECO:0007669"/>
    <property type="project" value="UniProtKB-UniRule"/>
</dbReference>
<protein>
    <recommendedName>
        <fullName evidence="9">Protein translocase subunit SecE</fullName>
    </recommendedName>
</protein>
<comment type="caution">
    <text evidence="10">The sequence shown here is derived from an EMBL/GenBank/DDBJ whole genome shotgun (WGS) entry which is preliminary data.</text>
</comment>
<dbReference type="RefSeq" id="WP_188699276.1">
    <property type="nucleotide sequence ID" value="NZ_BMLS01000011.1"/>
</dbReference>
<reference evidence="10" key="1">
    <citation type="journal article" date="2014" name="Int. J. Syst. Evol. Microbiol.">
        <title>Complete genome sequence of Corynebacterium casei LMG S-19264T (=DSM 44701T), isolated from a smear-ripened cheese.</title>
        <authorList>
            <consortium name="US DOE Joint Genome Institute (JGI-PGF)"/>
            <person name="Walter F."/>
            <person name="Albersmeier A."/>
            <person name="Kalinowski J."/>
            <person name="Ruckert C."/>
        </authorList>
    </citation>
    <scope>NUCLEOTIDE SEQUENCE</scope>
    <source>
        <strain evidence="10">CGMCC 1.7086</strain>
    </source>
</reference>
<dbReference type="PROSITE" id="PS01067">
    <property type="entry name" value="SECE_SEC61G"/>
    <property type="match status" value="1"/>
</dbReference>
<evidence type="ECO:0000313" key="11">
    <source>
        <dbReference type="Proteomes" id="UP000606935"/>
    </source>
</evidence>
<evidence type="ECO:0000256" key="1">
    <source>
        <dbReference type="ARBA" id="ARBA00004370"/>
    </source>
</evidence>
<dbReference type="GO" id="GO:0006605">
    <property type="term" value="P:protein targeting"/>
    <property type="evidence" value="ECO:0007669"/>
    <property type="project" value="UniProtKB-UniRule"/>
</dbReference>
<evidence type="ECO:0000256" key="6">
    <source>
        <dbReference type="ARBA" id="ARBA00022989"/>
    </source>
</evidence>
<reference evidence="10" key="2">
    <citation type="submission" date="2020-09" db="EMBL/GenBank/DDBJ databases">
        <authorList>
            <person name="Sun Q."/>
            <person name="Zhou Y."/>
        </authorList>
    </citation>
    <scope>NUCLEOTIDE SEQUENCE</scope>
    <source>
        <strain evidence="10">CGMCC 1.7086</strain>
    </source>
</reference>
<keyword evidence="7 9" id="KW-0811">Translocation</keyword>
<dbReference type="InterPro" id="IPR001901">
    <property type="entry name" value="Translocase_SecE/Sec61-g"/>
</dbReference>
<dbReference type="InterPro" id="IPR005807">
    <property type="entry name" value="SecE_bac"/>
</dbReference>
<feature type="transmembrane region" description="Helical" evidence="9">
    <location>
        <begin position="88"/>
        <end position="109"/>
    </location>
</feature>
<comment type="function">
    <text evidence="9">Essential subunit of the Sec protein translocation channel SecYEG. Clamps together the 2 halves of SecY. May contact the channel plug during translocation.</text>
</comment>
<dbReference type="HAMAP" id="MF_00422">
    <property type="entry name" value="SecE"/>
    <property type="match status" value="1"/>
</dbReference>
<proteinExistence type="inferred from homology"/>
<evidence type="ECO:0000256" key="7">
    <source>
        <dbReference type="ARBA" id="ARBA00023010"/>
    </source>
</evidence>
<organism evidence="10 11">
    <name type="scientific">Bowmanella pacifica</name>
    <dbReference type="NCBI Taxonomy" id="502051"/>
    <lineage>
        <taxon>Bacteria</taxon>
        <taxon>Pseudomonadati</taxon>
        <taxon>Pseudomonadota</taxon>
        <taxon>Gammaproteobacteria</taxon>
        <taxon>Alteromonadales</taxon>
        <taxon>Alteromonadaceae</taxon>
        <taxon>Bowmanella</taxon>
    </lineage>
</organism>
<gene>
    <name evidence="9 10" type="primary">secE</name>
    <name evidence="10" type="ORF">GCM10010982_40090</name>
</gene>
<dbReference type="GO" id="GO:0009306">
    <property type="term" value="P:protein secretion"/>
    <property type="evidence" value="ECO:0007669"/>
    <property type="project" value="UniProtKB-UniRule"/>
</dbReference>
<evidence type="ECO:0000256" key="9">
    <source>
        <dbReference type="HAMAP-Rule" id="MF_00422"/>
    </source>
</evidence>
<dbReference type="Pfam" id="PF00584">
    <property type="entry name" value="SecE"/>
    <property type="match status" value="1"/>
</dbReference>
<evidence type="ECO:0000313" key="10">
    <source>
        <dbReference type="EMBL" id="GGO75289.1"/>
    </source>
</evidence>
<dbReference type="AlphaFoldDB" id="A0A918DND5"/>
<dbReference type="NCBIfam" id="NF004372">
    <property type="entry name" value="PRK05740.1-2"/>
    <property type="match status" value="1"/>
</dbReference>
<keyword evidence="3 9" id="KW-1003">Cell membrane</keyword>
<evidence type="ECO:0000256" key="5">
    <source>
        <dbReference type="ARBA" id="ARBA00022927"/>
    </source>
</evidence>
<comment type="caution">
    <text evidence="9">Lacks conserved residue(s) required for the propagation of feature annotation.</text>
</comment>
<keyword evidence="8 9" id="KW-0472">Membrane</keyword>
<dbReference type="GO" id="GO:0065002">
    <property type="term" value="P:intracellular protein transmembrane transport"/>
    <property type="evidence" value="ECO:0007669"/>
    <property type="project" value="UniProtKB-UniRule"/>
</dbReference>
<dbReference type="EMBL" id="BMLS01000011">
    <property type="protein sequence ID" value="GGO75289.1"/>
    <property type="molecule type" value="Genomic_DNA"/>
</dbReference>
<dbReference type="PANTHER" id="PTHR33910:SF1">
    <property type="entry name" value="PROTEIN TRANSLOCASE SUBUNIT SECE"/>
    <property type="match status" value="1"/>
</dbReference>
<evidence type="ECO:0000256" key="8">
    <source>
        <dbReference type="ARBA" id="ARBA00023136"/>
    </source>
</evidence>
<dbReference type="GO" id="GO:0008320">
    <property type="term" value="F:protein transmembrane transporter activity"/>
    <property type="evidence" value="ECO:0007669"/>
    <property type="project" value="UniProtKB-UniRule"/>
</dbReference>
<keyword evidence="5 9" id="KW-0653">Protein transport</keyword>
<feature type="transmembrane region" description="Helical" evidence="9">
    <location>
        <begin position="40"/>
        <end position="58"/>
    </location>
</feature>
<keyword evidence="11" id="KW-1185">Reference proteome</keyword>
<keyword evidence="4 9" id="KW-0812">Transmembrane</keyword>
<comment type="subunit">
    <text evidence="9">Component of the Sec protein translocase complex. Heterotrimer consisting of SecY, SecE and SecG subunits. The heterotrimers can form oligomers, although 1 heterotrimer is thought to be able to translocate proteins. Interacts with the ribosome. Interacts with SecDF, and other proteins may be involved. Interacts with SecA.</text>
</comment>
<sequence length="125" mass="13478">MSVNTENTSGAMDSIKWVLVIGLLAAAIAGNYVYEELSVLIRAVSIIALVVIAGFIAAKTDKGERFMTFAKESRMEVRKVVWPTRQEATQTTMIVLVATLIVALVLWGLDGILVRLVSLVTGLGV</sequence>
<dbReference type="InterPro" id="IPR038379">
    <property type="entry name" value="SecE_sf"/>
</dbReference>
<dbReference type="GO" id="GO:0005886">
    <property type="term" value="C:plasma membrane"/>
    <property type="evidence" value="ECO:0007669"/>
    <property type="project" value="UniProtKB-UniRule"/>
</dbReference>
<comment type="similarity">
    <text evidence="9">Belongs to the SecE/SEC61-gamma family.</text>
</comment>
<dbReference type="Gene3D" id="1.20.5.1030">
    <property type="entry name" value="Preprotein translocase secy subunit"/>
    <property type="match status" value="1"/>
</dbReference>
<keyword evidence="6 9" id="KW-1133">Transmembrane helix</keyword>
<evidence type="ECO:0000256" key="2">
    <source>
        <dbReference type="ARBA" id="ARBA00022448"/>
    </source>
</evidence>
<evidence type="ECO:0000256" key="3">
    <source>
        <dbReference type="ARBA" id="ARBA00022475"/>
    </source>
</evidence>
<evidence type="ECO:0000256" key="4">
    <source>
        <dbReference type="ARBA" id="ARBA00022692"/>
    </source>
</evidence>
<feature type="transmembrane region" description="Helical" evidence="9">
    <location>
        <begin position="17"/>
        <end position="34"/>
    </location>
</feature>